<evidence type="ECO:0000256" key="5">
    <source>
        <dbReference type="ARBA" id="ARBA00022763"/>
    </source>
</evidence>
<dbReference type="PANTHER" id="PTHR15822:SF4">
    <property type="entry name" value="TYROSYL-DNA PHOSPHODIESTERASE 2"/>
    <property type="match status" value="1"/>
</dbReference>
<gene>
    <name evidence="12" type="ORF">J2X11_001387</name>
</gene>
<keyword evidence="13" id="KW-1185">Reference proteome</keyword>
<accession>A0ABU1UN13</accession>
<protein>
    <submittedName>
        <fullName evidence="12">Endonuclease/exonuclease/phosphatase family metal-dependent hydrolase</fullName>
    </submittedName>
</protein>
<dbReference type="Pfam" id="PF00041">
    <property type="entry name" value="fn3"/>
    <property type="match status" value="1"/>
</dbReference>
<dbReference type="InterPro" id="IPR003961">
    <property type="entry name" value="FN3_dom"/>
</dbReference>
<dbReference type="InterPro" id="IPR036691">
    <property type="entry name" value="Endo/exonu/phosph_ase_sf"/>
</dbReference>
<evidence type="ECO:0000313" key="12">
    <source>
        <dbReference type="EMBL" id="MDR7086548.1"/>
    </source>
</evidence>
<dbReference type="InterPro" id="IPR013783">
    <property type="entry name" value="Ig-like_fold"/>
</dbReference>
<dbReference type="Gene3D" id="2.60.40.10">
    <property type="entry name" value="Immunoglobulins"/>
    <property type="match status" value="2"/>
</dbReference>
<keyword evidence="4" id="KW-0479">Metal-binding</keyword>
<dbReference type="Gene3D" id="3.60.10.10">
    <property type="entry name" value="Endonuclease/exonuclease/phosphatase"/>
    <property type="match status" value="1"/>
</dbReference>
<keyword evidence="9" id="KW-0326">Glycosidase</keyword>
<keyword evidence="6 12" id="KW-0378">Hydrolase</keyword>
<dbReference type="PANTHER" id="PTHR15822">
    <property type="entry name" value="TRAF AND TNF RECEPTOR-ASSOCIATED PROTEIN"/>
    <property type="match status" value="1"/>
</dbReference>
<evidence type="ECO:0000256" key="10">
    <source>
        <dbReference type="ARBA" id="ARBA00023326"/>
    </source>
</evidence>
<evidence type="ECO:0000256" key="8">
    <source>
        <dbReference type="ARBA" id="ARBA00023204"/>
    </source>
</evidence>
<evidence type="ECO:0000256" key="6">
    <source>
        <dbReference type="ARBA" id="ARBA00022801"/>
    </source>
</evidence>
<dbReference type="GO" id="GO:0016787">
    <property type="term" value="F:hydrolase activity"/>
    <property type="evidence" value="ECO:0007669"/>
    <property type="project" value="UniProtKB-KW"/>
</dbReference>
<reference evidence="12 13" key="1">
    <citation type="submission" date="2023-07" db="EMBL/GenBank/DDBJ databases">
        <title>Sorghum-associated microbial communities from plants grown in Nebraska, USA.</title>
        <authorList>
            <person name="Schachtman D."/>
        </authorList>
    </citation>
    <scope>NUCLEOTIDE SEQUENCE [LARGE SCALE GENOMIC DNA]</scope>
    <source>
        <strain evidence="12 13">BE248</strain>
    </source>
</reference>
<evidence type="ECO:0000256" key="9">
    <source>
        <dbReference type="ARBA" id="ARBA00023295"/>
    </source>
</evidence>
<keyword evidence="12" id="KW-0255">Endonuclease</keyword>
<keyword evidence="5" id="KW-0227">DNA damage</keyword>
<feature type="domain" description="Fibronectin type-III" evidence="11">
    <location>
        <begin position="41"/>
        <end position="145"/>
    </location>
</feature>
<keyword evidence="10" id="KW-0624">Polysaccharide degradation</keyword>
<keyword evidence="10" id="KW-0119">Carbohydrate metabolism</keyword>
<organism evidence="12 13">
    <name type="scientific">Aeromicrobium panaciterrae</name>
    <dbReference type="NCBI Taxonomy" id="363861"/>
    <lineage>
        <taxon>Bacteria</taxon>
        <taxon>Bacillati</taxon>
        <taxon>Actinomycetota</taxon>
        <taxon>Actinomycetes</taxon>
        <taxon>Propionibacteriales</taxon>
        <taxon>Nocardioidaceae</taxon>
        <taxon>Aeromicrobium</taxon>
    </lineage>
</organism>
<dbReference type="InterPro" id="IPR051547">
    <property type="entry name" value="TDP2-like"/>
</dbReference>
<dbReference type="SMART" id="SM00060">
    <property type="entry name" value="FN3"/>
    <property type="match status" value="2"/>
</dbReference>
<dbReference type="SUPFAM" id="SSF56219">
    <property type="entry name" value="DNase I-like"/>
    <property type="match status" value="1"/>
</dbReference>
<evidence type="ECO:0000256" key="1">
    <source>
        <dbReference type="ARBA" id="ARBA00001936"/>
    </source>
</evidence>
<dbReference type="EMBL" id="JAVDWH010000001">
    <property type="protein sequence ID" value="MDR7086548.1"/>
    <property type="molecule type" value="Genomic_DNA"/>
</dbReference>
<evidence type="ECO:0000256" key="2">
    <source>
        <dbReference type="ARBA" id="ARBA00001946"/>
    </source>
</evidence>
<evidence type="ECO:0000313" key="13">
    <source>
        <dbReference type="Proteomes" id="UP001257739"/>
    </source>
</evidence>
<dbReference type="RefSeq" id="WP_309968583.1">
    <property type="nucleotide sequence ID" value="NZ_JAVDWH010000001.1"/>
</dbReference>
<dbReference type="GO" id="GO:0004519">
    <property type="term" value="F:endonuclease activity"/>
    <property type="evidence" value="ECO:0007669"/>
    <property type="project" value="UniProtKB-KW"/>
</dbReference>
<evidence type="ECO:0000259" key="11">
    <source>
        <dbReference type="PROSITE" id="PS50853"/>
    </source>
</evidence>
<dbReference type="CDD" id="cd00063">
    <property type="entry name" value="FN3"/>
    <property type="match status" value="1"/>
</dbReference>
<evidence type="ECO:0000256" key="3">
    <source>
        <dbReference type="ARBA" id="ARBA00022722"/>
    </source>
</evidence>
<keyword evidence="8" id="KW-0234">DNA repair</keyword>
<feature type="domain" description="Fibronectin type-III" evidence="11">
    <location>
        <begin position="151"/>
        <end position="243"/>
    </location>
</feature>
<comment type="cofactor">
    <cofactor evidence="1">
        <name>Mn(2+)</name>
        <dbReference type="ChEBI" id="CHEBI:29035"/>
    </cofactor>
</comment>
<dbReference type="PROSITE" id="PS50853">
    <property type="entry name" value="FN3"/>
    <property type="match status" value="2"/>
</dbReference>
<keyword evidence="3" id="KW-0540">Nuclease</keyword>
<dbReference type="InterPro" id="IPR005135">
    <property type="entry name" value="Endo/exonuclease/phosphatase"/>
</dbReference>
<sequence length="527" mass="56900">MTRSPSTSSRLRARVGVFVGSVALLMSGAVVTGGAAQAIDAPTGLKAVDVASKGVALKWSNTGQGAYRVRMSTSSSMSSPEAWDVLDNYYEWTRTDASPSARAPRLTPGKTYYFQVKAIKRAADSSDRDSLSNYSSTLAVTLPTTALPELKPVKVKATAGGSTSLHVSWSDRGPGYSYLLRFTPNPDKSVTKWSSVKTDRPAVTLKGLTPGKTYYFRPRVIDSLGKGASPYGELGPSEATLESTPSPGLSVATYNIRKKYSDADWTARRKAVATNILTTAPDVIGIQEAIPTTYGVNGKKQYADLMDLMGDPYAYVTSGSGSSGTQLAYNTERLTKVKSGIKMLFEDGAAERYAVWAILKDKISDKSFFVVSTHLEPGTTTPELNAVRIHQAQDILDLVEDNANGRPTIIVGDMNTSRTAEPNNGQYKTFTGAGYIDPIDNSVANWFSGENATAEHIVNAQYSSANKLERKALLSSFPNGTHIDYMYTSPSIRVAVWRQVLNLDTTGSFVGTIPSDHNMMQMTIHLP</sequence>
<keyword evidence="7" id="KW-0460">Magnesium</keyword>
<name>A0ABU1UN13_9ACTN</name>
<proteinExistence type="predicted"/>
<evidence type="ECO:0000256" key="4">
    <source>
        <dbReference type="ARBA" id="ARBA00022723"/>
    </source>
</evidence>
<evidence type="ECO:0000256" key="7">
    <source>
        <dbReference type="ARBA" id="ARBA00022842"/>
    </source>
</evidence>
<dbReference type="Pfam" id="PF03372">
    <property type="entry name" value="Exo_endo_phos"/>
    <property type="match status" value="1"/>
</dbReference>
<comment type="cofactor">
    <cofactor evidence="2">
        <name>Mg(2+)</name>
        <dbReference type="ChEBI" id="CHEBI:18420"/>
    </cofactor>
</comment>
<dbReference type="SUPFAM" id="SSF49265">
    <property type="entry name" value="Fibronectin type III"/>
    <property type="match status" value="1"/>
</dbReference>
<dbReference type="Proteomes" id="UP001257739">
    <property type="component" value="Unassembled WGS sequence"/>
</dbReference>
<comment type="caution">
    <text evidence="12">The sequence shown here is derived from an EMBL/GenBank/DDBJ whole genome shotgun (WGS) entry which is preliminary data.</text>
</comment>
<dbReference type="InterPro" id="IPR036116">
    <property type="entry name" value="FN3_sf"/>
</dbReference>